<dbReference type="PANTHER" id="PTHR13198:SF4">
    <property type="entry name" value="E3 UBIQUITIN-PROTEIN LIGASE RNF25"/>
    <property type="match status" value="1"/>
</dbReference>
<dbReference type="InterPro" id="IPR006575">
    <property type="entry name" value="RWD_dom"/>
</dbReference>
<feature type="domain" description="RWD" evidence="5">
    <location>
        <begin position="9"/>
        <end position="118"/>
    </location>
</feature>
<dbReference type="Gene3D" id="3.10.110.10">
    <property type="entry name" value="Ubiquitin Conjugating Enzyme"/>
    <property type="match status" value="1"/>
</dbReference>
<dbReference type="PROSITE" id="PS50908">
    <property type="entry name" value="RWD"/>
    <property type="match status" value="1"/>
</dbReference>
<dbReference type="InterPro" id="IPR039133">
    <property type="entry name" value="RNF25"/>
</dbReference>
<dbReference type="PANTHER" id="PTHR13198">
    <property type="entry name" value="RING FINGER PROTEIN 25"/>
    <property type="match status" value="1"/>
</dbReference>
<dbReference type="GO" id="GO:0010468">
    <property type="term" value="P:regulation of gene expression"/>
    <property type="evidence" value="ECO:0007669"/>
    <property type="project" value="UniProtKB-ARBA"/>
</dbReference>
<dbReference type="GO" id="GO:0005634">
    <property type="term" value="C:nucleus"/>
    <property type="evidence" value="ECO:0007669"/>
    <property type="project" value="TreeGrafter"/>
</dbReference>
<dbReference type="InterPro" id="IPR001841">
    <property type="entry name" value="Znf_RING"/>
</dbReference>
<keyword evidence="1 3" id="KW-0863">Zinc-finger</keyword>
<dbReference type="AlphaFoldDB" id="A0A9P0F924"/>
<dbReference type="SMART" id="SM00591">
    <property type="entry name" value="RWD"/>
    <property type="match status" value="1"/>
</dbReference>
<gene>
    <name evidence="6" type="ORF">BEMITA_LOCUS13177</name>
</gene>
<feature type="domain" description="RING-type" evidence="4">
    <location>
        <begin position="125"/>
        <end position="187"/>
    </location>
</feature>
<dbReference type="GO" id="GO:0051246">
    <property type="term" value="P:regulation of protein metabolic process"/>
    <property type="evidence" value="ECO:0007669"/>
    <property type="project" value="UniProtKB-ARBA"/>
</dbReference>
<evidence type="ECO:0000259" key="4">
    <source>
        <dbReference type="PROSITE" id="PS50089"/>
    </source>
</evidence>
<evidence type="ECO:0000313" key="6">
    <source>
        <dbReference type="EMBL" id="CAH0394930.1"/>
    </source>
</evidence>
<dbReference type="InterPro" id="IPR016135">
    <property type="entry name" value="UBQ-conjugating_enzyme/RWD"/>
</dbReference>
<dbReference type="FunFam" id="3.10.110.10:FF:000050">
    <property type="entry name" value="eIF-2-alpha kinase GCN2"/>
    <property type="match status" value="1"/>
</dbReference>
<evidence type="ECO:0000313" key="7">
    <source>
        <dbReference type="Proteomes" id="UP001152759"/>
    </source>
</evidence>
<dbReference type="CDD" id="cd23818">
    <property type="entry name" value="RWD_RNF25"/>
    <property type="match status" value="1"/>
</dbReference>
<dbReference type="GO" id="GO:0016567">
    <property type="term" value="P:protein ubiquitination"/>
    <property type="evidence" value="ECO:0007669"/>
    <property type="project" value="TreeGrafter"/>
</dbReference>
<dbReference type="EMBL" id="OU963869">
    <property type="protein sequence ID" value="CAH0394930.1"/>
    <property type="molecule type" value="Genomic_DNA"/>
</dbReference>
<keyword evidence="7" id="KW-1185">Reference proteome</keyword>
<dbReference type="GO" id="GO:0061630">
    <property type="term" value="F:ubiquitin protein ligase activity"/>
    <property type="evidence" value="ECO:0007669"/>
    <property type="project" value="InterPro"/>
</dbReference>
<evidence type="ECO:0000256" key="3">
    <source>
        <dbReference type="PROSITE-ProRule" id="PRU00175"/>
    </source>
</evidence>
<reference evidence="6" key="1">
    <citation type="submission" date="2021-12" db="EMBL/GenBank/DDBJ databases">
        <authorList>
            <person name="King R."/>
        </authorList>
    </citation>
    <scope>NUCLEOTIDE SEQUENCE</scope>
</reference>
<evidence type="ECO:0000256" key="1">
    <source>
        <dbReference type="ARBA" id="ARBA00022771"/>
    </source>
</evidence>
<dbReference type="OrthoDB" id="432311at2759"/>
<dbReference type="SMART" id="SM00184">
    <property type="entry name" value="RING"/>
    <property type="match status" value="1"/>
</dbReference>
<name>A0A9P0F924_BEMTA</name>
<dbReference type="SUPFAM" id="SSF57850">
    <property type="entry name" value="RING/U-box"/>
    <property type="match status" value="1"/>
</dbReference>
<sequence>MNCDERLAEELEALQAILMDEIIIKTDSDGNPTGIEMEVLPVTDLDTDEQYVTLTLDVTLPVGYPDVTPIVKFRNPRGLADSTLDLLKEQISNKCAEYSGSPVLYEIIELVREGLTASNIPCCPCCICLYGFRPSDHFTKTQCYHYFHSNCLANHIISSEQIFIEEQDKLPPWQKTDEFHPVCPVCRANIKCDLEALKAAPPSLDLTEAPQKFEPSEELRLLQQRMSELFNQQKQRGGTIQQPNNTIILSSNVAAAVAERES</sequence>
<dbReference type="SUPFAM" id="SSF54495">
    <property type="entry name" value="UBC-like"/>
    <property type="match status" value="1"/>
</dbReference>
<dbReference type="GO" id="GO:0033554">
    <property type="term" value="P:cellular response to stress"/>
    <property type="evidence" value="ECO:0007669"/>
    <property type="project" value="UniProtKB-ARBA"/>
</dbReference>
<dbReference type="Gene3D" id="3.30.40.10">
    <property type="entry name" value="Zinc/RING finger domain, C3HC4 (zinc finger)"/>
    <property type="match status" value="1"/>
</dbReference>
<evidence type="ECO:0000259" key="5">
    <source>
        <dbReference type="PROSITE" id="PS50908"/>
    </source>
</evidence>
<dbReference type="FunFam" id="3.30.40.10:FF:000215">
    <property type="entry name" value="E3 ubiquitin-protein ligase RNF25"/>
    <property type="match status" value="1"/>
</dbReference>
<evidence type="ECO:0008006" key="8">
    <source>
        <dbReference type="Google" id="ProtNLM"/>
    </source>
</evidence>
<dbReference type="Pfam" id="PF05773">
    <property type="entry name" value="RWD"/>
    <property type="match status" value="1"/>
</dbReference>
<evidence type="ECO:0000256" key="2">
    <source>
        <dbReference type="ARBA" id="ARBA00022833"/>
    </source>
</evidence>
<dbReference type="Proteomes" id="UP001152759">
    <property type="component" value="Chromosome 8"/>
</dbReference>
<organism evidence="6 7">
    <name type="scientific">Bemisia tabaci</name>
    <name type="common">Sweetpotato whitefly</name>
    <name type="synonym">Aleurodes tabaci</name>
    <dbReference type="NCBI Taxonomy" id="7038"/>
    <lineage>
        <taxon>Eukaryota</taxon>
        <taxon>Metazoa</taxon>
        <taxon>Ecdysozoa</taxon>
        <taxon>Arthropoda</taxon>
        <taxon>Hexapoda</taxon>
        <taxon>Insecta</taxon>
        <taxon>Pterygota</taxon>
        <taxon>Neoptera</taxon>
        <taxon>Paraneoptera</taxon>
        <taxon>Hemiptera</taxon>
        <taxon>Sternorrhyncha</taxon>
        <taxon>Aleyrodoidea</taxon>
        <taxon>Aleyrodidae</taxon>
        <taxon>Aleyrodinae</taxon>
        <taxon>Bemisia</taxon>
    </lineage>
</organism>
<keyword evidence="2" id="KW-0862">Zinc</keyword>
<dbReference type="InterPro" id="IPR013083">
    <property type="entry name" value="Znf_RING/FYVE/PHD"/>
</dbReference>
<accession>A0A9P0F924</accession>
<proteinExistence type="predicted"/>
<dbReference type="GO" id="GO:0009893">
    <property type="term" value="P:positive regulation of metabolic process"/>
    <property type="evidence" value="ECO:0007669"/>
    <property type="project" value="UniProtKB-ARBA"/>
</dbReference>
<keyword evidence="1 3" id="KW-0479">Metal-binding</keyword>
<dbReference type="GO" id="GO:0008270">
    <property type="term" value="F:zinc ion binding"/>
    <property type="evidence" value="ECO:0007669"/>
    <property type="project" value="UniProtKB-KW"/>
</dbReference>
<dbReference type="KEGG" id="btab:109033829"/>
<dbReference type="PROSITE" id="PS50089">
    <property type="entry name" value="ZF_RING_2"/>
    <property type="match status" value="1"/>
</dbReference>
<protein>
    <recommendedName>
        <fullName evidence="8">E3 ubiquitin-protein ligase RNF25</fullName>
    </recommendedName>
</protein>